<sequence length="232" mass="26966">MNCLIVDDEPIAQNILREFISKVDHLKLIGCANNANEAFNMVQQEQIDLIFLDINMPGIDGIAFAKIIPKNIHVIFTTAYREYALEGFNLEATDYLLKPIPFDRFLKSVAKVKEALEKNKGNLTDEEKADFLFVRQDRKMEKIAFTDIQYIESYADYIKIHLQDRTVIVRESISNFTKKLPQDQFIRFHRSFVGNIKAIDSYTHEYLEIGGQALTISRSYKEEVLLRLSQYE</sequence>
<comment type="caution">
    <text evidence="4">The sequence shown here is derived from an EMBL/GenBank/DDBJ whole genome shotgun (WGS) entry which is preliminary data.</text>
</comment>
<dbReference type="InterPro" id="IPR001789">
    <property type="entry name" value="Sig_transdc_resp-reg_receiver"/>
</dbReference>
<dbReference type="InterPro" id="IPR011006">
    <property type="entry name" value="CheY-like_superfamily"/>
</dbReference>
<dbReference type="InterPro" id="IPR046947">
    <property type="entry name" value="LytR-like"/>
</dbReference>
<keyword evidence="1" id="KW-0597">Phosphoprotein</keyword>
<evidence type="ECO:0000313" key="4">
    <source>
        <dbReference type="EMBL" id="MBD8489011.1"/>
    </source>
</evidence>
<dbReference type="InterPro" id="IPR007492">
    <property type="entry name" value="LytTR_DNA-bd_dom"/>
</dbReference>
<dbReference type="Pfam" id="PF00072">
    <property type="entry name" value="Response_reg"/>
    <property type="match status" value="1"/>
</dbReference>
<dbReference type="SMART" id="SM00850">
    <property type="entry name" value="LytTR"/>
    <property type="match status" value="1"/>
</dbReference>
<protein>
    <submittedName>
        <fullName evidence="4">Response regulator transcription factor</fullName>
    </submittedName>
</protein>
<dbReference type="Gene3D" id="2.40.50.1020">
    <property type="entry name" value="LytTr DNA-binding domain"/>
    <property type="match status" value="1"/>
</dbReference>
<gene>
    <name evidence="4" type="ORF">IFO69_09665</name>
</gene>
<organism evidence="4 5">
    <name type="scientific">Echinicola arenosa</name>
    <dbReference type="NCBI Taxonomy" id="2774144"/>
    <lineage>
        <taxon>Bacteria</taxon>
        <taxon>Pseudomonadati</taxon>
        <taxon>Bacteroidota</taxon>
        <taxon>Cytophagia</taxon>
        <taxon>Cytophagales</taxon>
        <taxon>Cyclobacteriaceae</taxon>
        <taxon>Echinicola</taxon>
    </lineage>
</organism>
<dbReference type="Proteomes" id="UP000647133">
    <property type="component" value="Unassembled WGS sequence"/>
</dbReference>
<dbReference type="Pfam" id="PF04397">
    <property type="entry name" value="LytTR"/>
    <property type="match status" value="1"/>
</dbReference>
<feature type="domain" description="HTH LytTR-type" evidence="3">
    <location>
        <begin position="132"/>
        <end position="230"/>
    </location>
</feature>
<dbReference type="PANTHER" id="PTHR37299:SF1">
    <property type="entry name" value="STAGE 0 SPORULATION PROTEIN A HOMOLOG"/>
    <property type="match status" value="1"/>
</dbReference>
<evidence type="ECO:0000259" key="3">
    <source>
        <dbReference type="PROSITE" id="PS50930"/>
    </source>
</evidence>
<reference evidence="4 5" key="1">
    <citation type="submission" date="2020-09" db="EMBL/GenBank/DDBJ databases">
        <title>Echinicola sp. CAU 1574 isolated from sand of Sido Beach.</title>
        <authorList>
            <person name="Kim W."/>
        </authorList>
    </citation>
    <scope>NUCLEOTIDE SEQUENCE [LARGE SCALE GENOMIC DNA]</scope>
    <source>
        <strain evidence="4 5">CAU 1574</strain>
    </source>
</reference>
<dbReference type="PROSITE" id="PS50110">
    <property type="entry name" value="RESPONSE_REGULATORY"/>
    <property type="match status" value="1"/>
</dbReference>
<feature type="domain" description="Response regulatory" evidence="2">
    <location>
        <begin position="2"/>
        <end position="113"/>
    </location>
</feature>
<proteinExistence type="predicted"/>
<dbReference type="PROSITE" id="PS50930">
    <property type="entry name" value="HTH_LYTTR"/>
    <property type="match status" value="1"/>
</dbReference>
<feature type="modified residue" description="4-aspartylphosphate" evidence="1">
    <location>
        <position position="53"/>
    </location>
</feature>
<evidence type="ECO:0000259" key="2">
    <source>
        <dbReference type="PROSITE" id="PS50110"/>
    </source>
</evidence>
<dbReference type="Gene3D" id="3.40.50.2300">
    <property type="match status" value="1"/>
</dbReference>
<dbReference type="PANTHER" id="PTHR37299">
    <property type="entry name" value="TRANSCRIPTIONAL REGULATOR-RELATED"/>
    <property type="match status" value="1"/>
</dbReference>
<name>A0ABR9AJN4_9BACT</name>
<keyword evidence="5" id="KW-1185">Reference proteome</keyword>
<evidence type="ECO:0000313" key="5">
    <source>
        <dbReference type="Proteomes" id="UP000647133"/>
    </source>
</evidence>
<dbReference type="SMART" id="SM00448">
    <property type="entry name" value="REC"/>
    <property type="match status" value="1"/>
</dbReference>
<dbReference type="EMBL" id="JACYTQ010000003">
    <property type="protein sequence ID" value="MBD8489011.1"/>
    <property type="molecule type" value="Genomic_DNA"/>
</dbReference>
<dbReference type="RefSeq" id="WP_192009905.1">
    <property type="nucleotide sequence ID" value="NZ_JACYTQ010000003.1"/>
</dbReference>
<dbReference type="SUPFAM" id="SSF52172">
    <property type="entry name" value="CheY-like"/>
    <property type="match status" value="1"/>
</dbReference>
<accession>A0ABR9AJN4</accession>
<evidence type="ECO:0000256" key="1">
    <source>
        <dbReference type="PROSITE-ProRule" id="PRU00169"/>
    </source>
</evidence>